<proteinExistence type="predicted"/>
<keyword evidence="2" id="KW-1185">Reference proteome</keyword>
<dbReference type="InParanoid" id="M1DUU4"/>
<reference evidence="1" key="2">
    <citation type="submission" date="2015-06" db="UniProtKB">
        <authorList>
            <consortium name="EnsemblPlants"/>
        </authorList>
    </citation>
    <scope>IDENTIFICATION</scope>
    <source>
        <strain evidence="1">DM1-3 516 R44</strain>
    </source>
</reference>
<dbReference type="Proteomes" id="UP000011115">
    <property type="component" value="Unassembled WGS sequence"/>
</dbReference>
<dbReference type="PANTHER" id="PTHR36607:SF24">
    <property type="entry name" value="AMINOTRANSFERASE-LIKE PLANT MOBILE DOMAIN-CONTAINING PROTEIN"/>
    <property type="match status" value="1"/>
</dbReference>
<dbReference type="OMA" id="STHHNVI"/>
<dbReference type="PANTHER" id="PTHR36607">
    <property type="entry name" value="1,2-DIHYDROXY-3-KETO-5-METHYLTHIOPENTENE DIOXYGENASE 4"/>
    <property type="match status" value="1"/>
</dbReference>
<organism evidence="1 2">
    <name type="scientific">Solanum tuberosum</name>
    <name type="common">Potato</name>
    <dbReference type="NCBI Taxonomy" id="4113"/>
    <lineage>
        <taxon>Eukaryota</taxon>
        <taxon>Viridiplantae</taxon>
        <taxon>Streptophyta</taxon>
        <taxon>Embryophyta</taxon>
        <taxon>Tracheophyta</taxon>
        <taxon>Spermatophyta</taxon>
        <taxon>Magnoliopsida</taxon>
        <taxon>eudicotyledons</taxon>
        <taxon>Gunneridae</taxon>
        <taxon>Pentapetalae</taxon>
        <taxon>asterids</taxon>
        <taxon>lamiids</taxon>
        <taxon>Solanales</taxon>
        <taxon>Solanaceae</taxon>
        <taxon>Solanoideae</taxon>
        <taxon>Solaneae</taxon>
        <taxon>Solanum</taxon>
    </lineage>
</organism>
<dbReference type="AlphaFoldDB" id="M1DUU4"/>
<protein>
    <submittedName>
        <fullName evidence="1">Uncharacterized protein</fullName>
    </submittedName>
</protein>
<dbReference type="Gramene" id="PGSC0003DMT400094763">
    <property type="protein sequence ID" value="PGSC0003DMT400094763"/>
    <property type="gene ID" value="PGSC0003DMG400044334"/>
</dbReference>
<dbReference type="EnsemblPlants" id="PGSC0003DMT400094763">
    <property type="protein sequence ID" value="PGSC0003DMT400094763"/>
    <property type="gene ID" value="PGSC0003DMG400044334"/>
</dbReference>
<evidence type="ECO:0000313" key="1">
    <source>
        <dbReference type="EnsemblPlants" id="PGSC0003DMT400094763"/>
    </source>
</evidence>
<sequence>MCFNDRETPYPYFEIMDDKQNSCSKALILKVHSLVIGVFPLVRKPLDIPIHLIEWSMTETKDGMYNGKVVTEKVLLMKSSTHQNIVSSSSLCRDENLTSWHVPPSCLGEVCYMSGYWEWVKDVLALQQGGFGPQQNL</sequence>
<dbReference type="HOGENOM" id="CLU_073462_1_0_1"/>
<accession>M1DUU4</accession>
<reference evidence="2" key="1">
    <citation type="journal article" date="2011" name="Nature">
        <title>Genome sequence and analysis of the tuber crop potato.</title>
        <authorList>
            <consortium name="The Potato Genome Sequencing Consortium"/>
        </authorList>
    </citation>
    <scope>NUCLEOTIDE SEQUENCE [LARGE SCALE GENOMIC DNA]</scope>
    <source>
        <strain evidence="2">cv. DM1-3 516 R44</strain>
    </source>
</reference>
<dbReference type="PaxDb" id="4113-PGSC0003DMT400094763"/>
<name>M1DUU4_SOLTU</name>
<evidence type="ECO:0000313" key="2">
    <source>
        <dbReference type="Proteomes" id="UP000011115"/>
    </source>
</evidence>